<dbReference type="VEuPathDB" id="FungiDB:RhiirA1_463802"/>
<dbReference type="EMBL" id="LLXH01000739">
    <property type="protein sequence ID" value="PKC63411.1"/>
    <property type="molecule type" value="Genomic_DNA"/>
</dbReference>
<proteinExistence type="predicted"/>
<name>A0A2N0RJB9_9GLOM</name>
<reference evidence="1 2" key="2">
    <citation type="submission" date="2017-10" db="EMBL/GenBank/DDBJ databases">
        <title>Genome analyses suggest a sexual origin of heterokaryosis in a supposedly ancient asexual fungus.</title>
        <authorList>
            <person name="Corradi N."/>
            <person name="Sedzielewska K."/>
            <person name="Noel J."/>
            <person name="Charron P."/>
            <person name="Farinelli L."/>
            <person name="Marton T."/>
            <person name="Kruger M."/>
            <person name="Pelin A."/>
            <person name="Brachmann A."/>
            <person name="Corradi N."/>
        </authorList>
    </citation>
    <scope>NUCLEOTIDE SEQUENCE [LARGE SCALE GENOMIC DNA]</scope>
    <source>
        <strain evidence="1 2">A1</strain>
    </source>
</reference>
<evidence type="ECO:0000313" key="1">
    <source>
        <dbReference type="EMBL" id="PKC63411.1"/>
    </source>
</evidence>
<dbReference type="Proteomes" id="UP000232688">
    <property type="component" value="Unassembled WGS sequence"/>
</dbReference>
<reference evidence="1 2" key="1">
    <citation type="submission" date="2017-10" db="EMBL/GenBank/DDBJ databases">
        <title>Extensive intraspecific genome diversity in a model arbuscular mycorrhizal fungus.</title>
        <authorList>
            <person name="Chen E.C.H."/>
            <person name="Morin E."/>
            <person name="Baudet D."/>
            <person name="Noel J."/>
            <person name="Ndikumana S."/>
            <person name="Charron P."/>
            <person name="St-Onge C."/>
            <person name="Giorgi J."/>
            <person name="Grigoriev I.V."/>
            <person name="Roux C."/>
            <person name="Martin F.M."/>
            <person name="Corradi N."/>
        </authorList>
    </citation>
    <scope>NUCLEOTIDE SEQUENCE [LARGE SCALE GENOMIC DNA]</scope>
    <source>
        <strain evidence="1 2">A1</strain>
    </source>
</reference>
<protein>
    <submittedName>
        <fullName evidence="1">Uncharacterized protein</fullName>
    </submittedName>
</protein>
<comment type="caution">
    <text evidence="1">The sequence shown here is derived from an EMBL/GenBank/DDBJ whole genome shotgun (WGS) entry which is preliminary data.</text>
</comment>
<organism evidence="1 2">
    <name type="scientific">Rhizophagus irregularis</name>
    <dbReference type="NCBI Taxonomy" id="588596"/>
    <lineage>
        <taxon>Eukaryota</taxon>
        <taxon>Fungi</taxon>
        <taxon>Fungi incertae sedis</taxon>
        <taxon>Mucoromycota</taxon>
        <taxon>Glomeromycotina</taxon>
        <taxon>Glomeromycetes</taxon>
        <taxon>Glomerales</taxon>
        <taxon>Glomeraceae</taxon>
        <taxon>Rhizophagus</taxon>
    </lineage>
</organism>
<sequence>MLEEENIVEIYDAPGCSSFLINKPNLLENMHNSVEFGVADHKRRKEVIKKDYRIYMIRSTMQNYLQFQHSNTKEAKGHHHSAQIRLAVIGKNEMNDHVDEHYCLALTKGVKAFALAFSQDVVLILQDDKAKVSLGIAAVGKTFKAIQTVNKPVSVLDYDFPKGAKYKLIPSVYLIINSDNTNDSLRSEEESFHKFTHHEDSIKPIWCLLTDSEPDKNPQFFANILKYLLIFKKLDLDYLTI</sequence>
<dbReference type="VEuPathDB" id="FungiDB:FUN_000037"/>
<dbReference type="AlphaFoldDB" id="A0A2N0RJB9"/>
<gene>
    <name evidence="1" type="ORF">RhiirA1_463802</name>
</gene>
<accession>A0A2N0RJB9</accession>
<evidence type="ECO:0000313" key="2">
    <source>
        <dbReference type="Proteomes" id="UP000232688"/>
    </source>
</evidence>
<dbReference type="VEuPathDB" id="FungiDB:RhiirFUN_017446"/>